<feature type="domain" description="Nudix hydrolase" evidence="1">
    <location>
        <begin position="48"/>
        <end position="182"/>
    </location>
</feature>
<keyword evidence="2" id="KW-0378">Hydrolase</keyword>
<dbReference type="Proteomes" id="UP001156873">
    <property type="component" value="Unassembled WGS sequence"/>
</dbReference>
<evidence type="ECO:0000313" key="3">
    <source>
        <dbReference type="Proteomes" id="UP001156873"/>
    </source>
</evidence>
<dbReference type="CDD" id="cd03674">
    <property type="entry name" value="NUDIX_Hydrolase"/>
    <property type="match status" value="1"/>
</dbReference>
<gene>
    <name evidence="2" type="ORF">QFW81_09700</name>
</gene>
<evidence type="ECO:0000259" key="1">
    <source>
        <dbReference type="PROSITE" id="PS51462"/>
    </source>
</evidence>
<dbReference type="PANTHER" id="PTHR43736:SF1">
    <property type="entry name" value="DIHYDRONEOPTERIN TRIPHOSPHATE DIPHOSPHATASE"/>
    <property type="match status" value="1"/>
</dbReference>
<dbReference type="PROSITE" id="PS51462">
    <property type="entry name" value="NUDIX"/>
    <property type="match status" value="1"/>
</dbReference>
<dbReference type="RefSeq" id="WP_280578557.1">
    <property type="nucleotide sequence ID" value="NZ_JARXRO010000015.1"/>
</dbReference>
<name>A0ABT6JVJ3_9GAMM</name>
<dbReference type="EMBL" id="JARXRO010000015">
    <property type="protein sequence ID" value="MDH5834196.1"/>
    <property type="molecule type" value="Genomic_DNA"/>
</dbReference>
<keyword evidence="3" id="KW-1185">Reference proteome</keyword>
<dbReference type="InterPro" id="IPR015797">
    <property type="entry name" value="NUDIX_hydrolase-like_dom_sf"/>
</dbReference>
<dbReference type="GO" id="GO:0016787">
    <property type="term" value="F:hydrolase activity"/>
    <property type="evidence" value="ECO:0007669"/>
    <property type="project" value="UniProtKB-KW"/>
</dbReference>
<dbReference type="SUPFAM" id="SSF55811">
    <property type="entry name" value="Nudix"/>
    <property type="match status" value="1"/>
</dbReference>
<evidence type="ECO:0000313" key="2">
    <source>
        <dbReference type="EMBL" id="MDH5834196.1"/>
    </source>
</evidence>
<dbReference type="PANTHER" id="PTHR43736">
    <property type="entry name" value="ADP-RIBOSE PYROPHOSPHATASE"/>
    <property type="match status" value="1"/>
</dbReference>
<sequence length="184" mass="20981">MQEPDPLDMLDAAFAAHARRRPDQAASAAEFAALLRDPEDPFLRTRLAGHFTASAWLVDRSRTRVLLTHHRKLGLWLQPGGHADGDRDLRQVALREAEEESGLAGLSADPAIFDLDRHWIPDHRDVPGHWHYDVRYVVHAGEDERYVVSAESIALAWRDIREVRDDDRADASLRRMADRWLGVQ</sequence>
<comment type="caution">
    <text evidence="2">The sequence shown here is derived from an EMBL/GenBank/DDBJ whole genome shotgun (WGS) entry which is preliminary data.</text>
</comment>
<dbReference type="InterPro" id="IPR000086">
    <property type="entry name" value="NUDIX_hydrolase_dom"/>
</dbReference>
<organism evidence="2 3">
    <name type="scientific">Luteimonas kalidii</name>
    <dbReference type="NCBI Taxonomy" id="3042025"/>
    <lineage>
        <taxon>Bacteria</taxon>
        <taxon>Pseudomonadati</taxon>
        <taxon>Pseudomonadota</taxon>
        <taxon>Gammaproteobacteria</taxon>
        <taxon>Lysobacterales</taxon>
        <taxon>Lysobacteraceae</taxon>
        <taxon>Luteimonas</taxon>
    </lineage>
</organism>
<reference evidence="2 3" key="1">
    <citation type="submission" date="2023-04" db="EMBL/GenBank/DDBJ databases">
        <title>Luteimonas sp. M1R5S59.</title>
        <authorList>
            <person name="Sun J.-Q."/>
        </authorList>
    </citation>
    <scope>NUCLEOTIDE SEQUENCE [LARGE SCALE GENOMIC DNA]</scope>
    <source>
        <strain evidence="2 3">M1R5S59</strain>
    </source>
</reference>
<protein>
    <submittedName>
        <fullName evidence="2">NUDIX hydrolase</fullName>
    </submittedName>
</protein>
<dbReference type="Gene3D" id="3.90.79.10">
    <property type="entry name" value="Nucleoside Triphosphate Pyrophosphohydrolase"/>
    <property type="match status" value="1"/>
</dbReference>
<accession>A0ABT6JVJ3</accession>
<proteinExistence type="predicted"/>
<dbReference type="Pfam" id="PF00293">
    <property type="entry name" value="NUDIX"/>
    <property type="match status" value="1"/>
</dbReference>